<accession>A0A9P1FZG6</accession>
<dbReference type="InterPro" id="IPR019410">
    <property type="entry name" value="Methyltransf_16"/>
</dbReference>
<keyword evidence="4" id="KW-1185">Reference proteome</keyword>
<dbReference type="EMBL" id="CAMXCT010001886">
    <property type="protein sequence ID" value="CAI3993861.1"/>
    <property type="molecule type" value="Genomic_DNA"/>
</dbReference>
<gene>
    <name evidence="2" type="ORF">C1SCF055_LOCUS20567</name>
</gene>
<evidence type="ECO:0000256" key="1">
    <source>
        <dbReference type="SAM" id="MobiDB-lite"/>
    </source>
</evidence>
<dbReference type="InterPro" id="IPR029063">
    <property type="entry name" value="SAM-dependent_MTases_sf"/>
</dbReference>
<dbReference type="OrthoDB" id="484187at2759"/>
<comment type="caution">
    <text evidence="2">The sequence shown here is derived from an EMBL/GenBank/DDBJ whole genome shotgun (WGS) entry which is preliminary data.</text>
</comment>
<evidence type="ECO:0000313" key="4">
    <source>
        <dbReference type="Proteomes" id="UP001152797"/>
    </source>
</evidence>
<dbReference type="SUPFAM" id="SSF53335">
    <property type="entry name" value="S-adenosyl-L-methionine-dependent methyltransferases"/>
    <property type="match status" value="1"/>
</dbReference>
<organism evidence="2">
    <name type="scientific">Cladocopium goreaui</name>
    <dbReference type="NCBI Taxonomy" id="2562237"/>
    <lineage>
        <taxon>Eukaryota</taxon>
        <taxon>Sar</taxon>
        <taxon>Alveolata</taxon>
        <taxon>Dinophyceae</taxon>
        <taxon>Suessiales</taxon>
        <taxon>Symbiodiniaceae</taxon>
        <taxon>Cladocopium</taxon>
    </lineage>
</organism>
<evidence type="ECO:0000313" key="3">
    <source>
        <dbReference type="EMBL" id="CAL4781173.1"/>
    </source>
</evidence>
<dbReference type="EMBL" id="CAMXCT020001886">
    <property type="protein sequence ID" value="CAL1147236.1"/>
    <property type="molecule type" value="Genomic_DNA"/>
</dbReference>
<proteinExistence type="predicted"/>
<dbReference type="Pfam" id="PF10294">
    <property type="entry name" value="Methyltransf_16"/>
    <property type="match status" value="2"/>
</dbReference>
<dbReference type="Gene3D" id="3.40.50.150">
    <property type="entry name" value="Vaccinia Virus protein VP39"/>
    <property type="match status" value="1"/>
</dbReference>
<reference evidence="2" key="1">
    <citation type="submission" date="2022-10" db="EMBL/GenBank/DDBJ databases">
        <authorList>
            <person name="Chen Y."/>
            <person name="Dougan E. K."/>
            <person name="Chan C."/>
            <person name="Rhodes N."/>
            <person name="Thang M."/>
        </authorList>
    </citation>
    <scope>NUCLEOTIDE SEQUENCE</scope>
</reference>
<reference evidence="3 4" key="2">
    <citation type="submission" date="2024-05" db="EMBL/GenBank/DDBJ databases">
        <authorList>
            <person name="Chen Y."/>
            <person name="Shah S."/>
            <person name="Dougan E. K."/>
            <person name="Thang M."/>
            <person name="Chan C."/>
        </authorList>
    </citation>
    <scope>NUCLEOTIDE SEQUENCE [LARGE SCALE GENOMIC DNA]</scope>
</reference>
<evidence type="ECO:0000313" key="2">
    <source>
        <dbReference type="EMBL" id="CAI3993861.1"/>
    </source>
</evidence>
<name>A0A9P1FZG6_9DINO</name>
<dbReference type="EMBL" id="CAMXCT030001886">
    <property type="protein sequence ID" value="CAL4781173.1"/>
    <property type="molecule type" value="Genomic_DNA"/>
</dbReference>
<protein>
    <submittedName>
        <fullName evidence="2">Uncharacterized protein</fullName>
    </submittedName>
</protein>
<dbReference type="Proteomes" id="UP001152797">
    <property type="component" value="Unassembled WGS sequence"/>
</dbReference>
<feature type="region of interest" description="Disordered" evidence="1">
    <location>
        <begin position="140"/>
        <end position="168"/>
    </location>
</feature>
<sequence length="302" mass="33623">MAEVTMRWQRQQFCFRDQKFEVEHFDVAEVESSSSGEDEEALQARLRRRAVEEQLQRCETELGACLWIDTNRAALRVLEDWRGSYEGMRVLELGAGAGACGIALAYDGADSTVTDVEALLPLLQRNVELTPLSMEDTIASAAKSKKKSKEDKSSRRRSGRGAEPRRAAGRCQAAAVEWEKEAQMPTLPGNFDLVVVCDCLYENRDSWSSLQQLLHRLLGLHGHVLLASAMLRQPFLEAFTEQMAEVGFTLLKKEQGGPLGDVCVVILRPIQESADVAPEEATAPEVEKRSGLKLGKLQGEWF</sequence>
<dbReference type="AlphaFoldDB" id="A0A9P1FZG6"/>
<dbReference type="PANTHER" id="PTHR14614">
    <property type="entry name" value="HEPATOCELLULAR CARCINOMA-ASSOCIATED ANTIGEN"/>
    <property type="match status" value="1"/>
</dbReference>